<dbReference type="EMBL" id="LDJR01000052">
    <property type="protein sequence ID" value="OAK70080.1"/>
    <property type="molecule type" value="Genomic_DNA"/>
</dbReference>
<proteinExistence type="predicted"/>
<keyword evidence="2" id="KW-1185">Reference proteome</keyword>
<dbReference type="PATRIC" id="fig|217031.6.peg.2783"/>
<evidence type="ECO:0000313" key="1">
    <source>
        <dbReference type="EMBL" id="OAK70080.1"/>
    </source>
</evidence>
<comment type="caution">
    <text evidence="1">The sequence shown here is derived from an EMBL/GenBank/DDBJ whole genome shotgun (WGS) entry which is preliminary data.</text>
</comment>
<organism evidence="1 2">
    <name type="scientific">Lederbergia galactosidilytica</name>
    <dbReference type="NCBI Taxonomy" id="217031"/>
    <lineage>
        <taxon>Bacteria</taxon>
        <taxon>Bacillati</taxon>
        <taxon>Bacillota</taxon>
        <taxon>Bacilli</taxon>
        <taxon>Bacillales</taxon>
        <taxon>Bacillaceae</taxon>
        <taxon>Lederbergia</taxon>
    </lineage>
</organism>
<reference evidence="1 2" key="1">
    <citation type="submission" date="2015-05" db="EMBL/GenBank/DDBJ databases">
        <title>Comparison of genome.</title>
        <authorList>
            <person name="Zheng Z."/>
            <person name="Sun M."/>
        </authorList>
    </citation>
    <scope>NUCLEOTIDE SEQUENCE [LARGE SCALE GENOMIC DNA]</scope>
    <source>
        <strain evidence="1 2">G25-74</strain>
    </source>
</reference>
<dbReference type="STRING" id="217031.ABB05_12930"/>
<accession>A0A177ZRZ6</accession>
<dbReference type="Proteomes" id="UP000077881">
    <property type="component" value="Unassembled WGS sequence"/>
</dbReference>
<name>A0A177ZRZ6_9BACI</name>
<protein>
    <submittedName>
        <fullName evidence="1">Uncharacterized protein</fullName>
    </submittedName>
</protein>
<dbReference type="RefSeq" id="WP_064468272.1">
    <property type="nucleotide sequence ID" value="NZ_LDJR01000052.1"/>
</dbReference>
<sequence length="83" mass="9834">MMMIDQERLEKCKVFANANDIDWLISTVEEQQEEIERLHEAFQYFKGAMESETYTDHIKCQDVVCVDDLREGLIAFEALREDE</sequence>
<gene>
    <name evidence="1" type="ORF">ABB05_12930</name>
</gene>
<evidence type="ECO:0000313" key="2">
    <source>
        <dbReference type="Proteomes" id="UP000077881"/>
    </source>
</evidence>
<dbReference type="AlphaFoldDB" id="A0A177ZRZ6"/>